<evidence type="ECO:0000256" key="10">
    <source>
        <dbReference type="PROSITE-ProRule" id="PRU00959"/>
    </source>
</evidence>
<dbReference type="PIRSF" id="PIRSF017259">
    <property type="entry name" value="tRNA_mtfrase_TRM11"/>
    <property type="match status" value="1"/>
</dbReference>
<accession>A0AA39ZK51</accession>
<keyword evidence="15" id="KW-1185">Reference proteome</keyword>
<keyword evidence="7 10" id="KW-0819">tRNA processing</keyword>
<keyword evidence="8 10" id="KW-0694">RNA-binding</keyword>
<evidence type="ECO:0000256" key="1">
    <source>
        <dbReference type="ARBA" id="ARBA00004496"/>
    </source>
</evidence>
<dbReference type="GO" id="GO:0032259">
    <property type="term" value="P:methylation"/>
    <property type="evidence" value="ECO:0007669"/>
    <property type="project" value="UniProtKB-UniRule"/>
</dbReference>
<evidence type="ECO:0000256" key="6">
    <source>
        <dbReference type="ARBA" id="ARBA00022691"/>
    </source>
</evidence>
<dbReference type="EMBL" id="JAULSY010000012">
    <property type="protein sequence ID" value="KAK0672506.1"/>
    <property type="molecule type" value="Genomic_DNA"/>
</dbReference>
<sequence>MEYLIRFSQSHETFRLPELQALAVLEGIDIEVISYSLDSPFCIIRLLPPSSPSSPSSLSDPTTLARKLIRRSILAMSIHELWGHGPDLASVHTAVQTSTPALWPQYLECSFKFTLDSYQGSRSSDQKIALINSFSYLGFLGPIKMRSPDQEFTLHELWPFNSTPLGIPEPSHLYFTRYLGSSLRDHLPKKLDLKKRRYISTTSMDAELALITANIALAAPGKLFYDPFCGTGSFPIAVAEFGAVALGSDIDGRSIRGDEKKRTLKGNFEQYGLLGRLGGTFTADLTNSPIRKTALGTPGDGVRGRVFDGIVCDPPYGVREGLMVLGVRDPEKTPWVERKGREMYKQADFIPPRKPYGFLAMLDDILQFAAQTLVDNGRVAFWMPTANDEEQEMPVPSHPYLETLSVSTQVFNKWSRRLICYRRIPDKDVDPAAVKAREERKLVGKTADELNPFRKAYFEGFQTPPATGTSTPAPVTETPPPN</sequence>
<evidence type="ECO:0000313" key="15">
    <source>
        <dbReference type="Proteomes" id="UP001174997"/>
    </source>
</evidence>
<keyword evidence="5 10" id="KW-0808">Transferase</keyword>
<evidence type="ECO:0000256" key="11">
    <source>
        <dbReference type="SAM" id="MobiDB-lite"/>
    </source>
</evidence>
<dbReference type="Proteomes" id="UP001174997">
    <property type="component" value="Unassembled WGS sequence"/>
</dbReference>
<dbReference type="EC" id="2.1.1.214" evidence="9"/>
<dbReference type="InterPro" id="IPR002052">
    <property type="entry name" value="DNA_methylase_N6_adenine_CS"/>
</dbReference>
<keyword evidence="2" id="KW-0963">Cytoplasm</keyword>
<dbReference type="Gene3D" id="3.40.50.150">
    <property type="entry name" value="Vaccinia Virus protein VP39"/>
    <property type="match status" value="1"/>
</dbReference>
<dbReference type="GO" id="GO:0000049">
    <property type="term" value="F:tRNA binding"/>
    <property type="evidence" value="ECO:0007669"/>
    <property type="project" value="UniProtKB-UniRule"/>
</dbReference>
<gene>
    <name evidence="14" type="ORF">QBC41DRAFT_267992</name>
</gene>
<dbReference type="SUPFAM" id="SSF53335">
    <property type="entry name" value="S-adenosyl-L-methionine-dependent methyltransferases"/>
    <property type="match status" value="1"/>
</dbReference>
<organism evidence="14 15">
    <name type="scientific">Cercophora samala</name>
    <dbReference type="NCBI Taxonomy" id="330535"/>
    <lineage>
        <taxon>Eukaryota</taxon>
        <taxon>Fungi</taxon>
        <taxon>Dikarya</taxon>
        <taxon>Ascomycota</taxon>
        <taxon>Pezizomycotina</taxon>
        <taxon>Sordariomycetes</taxon>
        <taxon>Sordariomycetidae</taxon>
        <taxon>Sordariales</taxon>
        <taxon>Lasiosphaeriaceae</taxon>
        <taxon>Cercophora</taxon>
    </lineage>
</organism>
<dbReference type="InterPro" id="IPR016691">
    <property type="entry name" value="TRMT11"/>
</dbReference>
<evidence type="ECO:0000256" key="8">
    <source>
        <dbReference type="ARBA" id="ARBA00022884"/>
    </source>
</evidence>
<feature type="domain" description="tRNA (guanine(10)-N(2))-methyltransferase TRMT11 N-terminal" evidence="13">
    <location>
        <begin position="1"/>
        <end position="184"/>
    </location>
</feature>
<evidence type="ECO:0000313" key="14">
    <source>
        <dbReference type="EMBL" id="KAK0672506.1"/>
    </source>
</evidence>
<dbReference type="PANTHER" id="PTHR13370">
    <property type="entry name" value="RNA METHYLASE-RELATED"/>
    <property type="match status" value="1"/>
</dbReference>
<evidence type="ECO:0000256" key="4">
    <source>
        <dbReference type="ARBA" id="ARBA00022603"/>
    </source>
</evidence>
<comment type="subcellular location">
    <subcellularLocation>
        <location evidence="1">Cytoplasm</location>
    </subcellularLocation>
</comment>
<dbReference type="InterPro" id="IPR029063">
    <property type="entry name" value="SAM-dependent_MTases_sf"/>
</dbReference>
<dbReference type="GO" id="GO:0005737">
    <property type="term" value="C:cytoplasm"/>
    <property type="evidence" value="ECO:0007669"/>
    <property type="project" value="UniProtKB-SubCell"/>
</dbReference>
<dbReference type="FunFam" id="3.40.50.150:FF:000672">
    <property type="entry name" value="RNA methylase"/>
    <property type="match status" value="1"/>
</dbReference>
<dbReference type="GO" id="GO:0160102">
    <property type="term" value="F:tRNA (guanine(10)-N2)-methyltransferase activity"/>
    <property type="evidence" value="ECO:0007669"/>
    <property type="project" value="UniProtKB-EC"/>
</dbReference>
<proteinExistence type="inferred from homology"/>
<evidence type="ECO:0000256" key="3">
    <source>
        <dbReference type="ARBA" id="ARBA00022555"/>
    </source>
</evidence>
<evidence type="ECO:0000256" key="2">
    <source>
        <dbReference type="ARBA" id="ARBA00022490"/>
    </source>
</evidence>
<evidence type="ECO:0000256" key="5">
    <source>
        <dbReference type="ARBA" id="ARBA00022679"/>
    </source>
</evidence>
<evidence type="ECO:0000256" key="7">
    <source>
        <dbReference type="ARBA" id="ARBA00022694"/>
    </source>
</evidence>
<dbReference type="PRINTS" id="PR00507">
    <property type="entry name" value="N12N6MTFRASE"/>
</dbReference>
<comment type="caution">
    <text evidence="14">The sequence shown here is derived from an EMBL/GenBank/DDBJ whole genome shotgun (WGS) entry which is preliminary data.</text>
</comment>
<reference evidence="14" key="1">
    <citation type="submission" date="2023-06" db="EMBL/GenBank/DDBJ databases">
        <title>Genome-scale phylogeny and comparative genomics of the fungal order Sordariales.</title>
        <authorList>
            <consortium name="Lawrence Berkeley National Laboratory"/>
            <person name="Hensen N."/>
            <person name="Bonometti L."/>
            <person name="Westerberg I."/>
            <person name="Brannstrom I.O."/>
            <person name="Guillou S."/>
            <person name="Cros-Aarteil S."/>
            <person name="Calhoun S."/>
            <person name="Haridas S."/>
            <person name="Kuo A."/>
            <person name="Mondo S."/>
            <person name="Pangilinan J."/>
            <person name="Riley R."/>
            <person name="Labutti K."/>
            <person name="Andreopoulos B."/>
            <person name="Lipzen A."/>
            <person name="Chen C."/>
            <person name="Yanf M."/>
            <person name="Daum C."/>
            <person name="Ng V."/>
            <person name="Clum A."/>
            <person name="Steindorff A."/>
            <person name="Ohm R."/>
            <person name="Martin F."/>
            <person name="Silar P."/>
            <person name="Natvig D."/>
            <person name="Lalanne C."/>
            <person name="Gautier V."/>
            <person name="Ament-Velasquez S.L."/>
            <person name="Kruys A."/>
            <person name="Hutchinson M.I."/>
            <person name="Powell A.J."/>
            <person name="Barry K."/>
            <person name="Miller A.N."/>
            <person name="Grigoriev I.V."/>
            <person name="Debuchy R."/>
            <person name="Gladieux P."/>
            <person name="Thoren M.H."/>
            <person name="Johannesson H."/>
        </authorList>
    </citation>
    <scope>NUCLEOTIDE SEQUENCE</scope>
    <source>
        <strain evidence="14">CBS 307.81</strain>
    </source>
</reference>
<dbReference type="InterPro" id="IPR000241">
    <property type="entry name" value="RlmKL-like_Mtase"/>
</dbReference>
<dbReference type="AlphaFoldDB" id="A0AA39ZK51"/>
<keyword evidence="4 10" id="KW-0489">Methyltransferase</keyword>
<name>A0AA39ZK51_9PEZI</name>
<protein>
    <recommendedName>
        <fullName evidence="9">tRNA (guanine(10)-N(2))-methyltransferase</fullName>
        <ecNumber evidence="9">2.1.1.214</ecNumber>
    </recommendedName>
</protein>
<dbReference type="PANTHER" id="PTHR13370:SF3">
    <property type="entry name" value="TRNA (GUANINE(10)-N2)-METHYLTRANSFERASE HOMOLOG"/>
    <property type="match status" value="1"/>
</dbReference>
<keyword evidence="6 10" id="KW-0949">S-adenosyl-L-methionine</keyword>
<feature type="domain" description="Ribosomal RNA large subunit methyltransferase K/L-like methyltransferase" evidence="12">
    <location>
        <begin position="195"/>
        <end position="240"/>
    </location>
</feature>
<dbReference type="Pfam" id="PF01170">
    <property type="entry name" value="UPF0020"/>
    <property type="match status" value="1"/>
</dbReference>
<dbReference type="GO" id="GO:0043527">
    <property type="term" value="C:tRNA methyltransferase complex"/>
    <property type="evidence" value="ECO:0007669"/>
    <property type="project" value="UniProtKB-ARBA"/>
</dbReference>
<keyword evidence="3 10" id="KW-0820">tRNA-binding</keyword>
<evidence type="ECO:0000259" key="12">
    <source>
        <dbReference type="Pfam" id="PF01170"/>
    </source>
</evidence>
<comment type="similarity">
    <text evidence="10">Belongs to the class I-like SAM-binding methyltransferase superfamily. TRM11 methyltransferase family.</text>
</comment>
<dbReference type="PROSITE" id="PS00092">
    <property type="entry name" value="N6_MTASE"/>
    <property type="match status" value="1"/>
</dbReference>
<evidence type="ECO:0000259" key="13">
    <source>
        <dbReference type="Pfam" id="PF25904"/>
    </source>
</evidence>
<dbReference type="GO" id="GO:0008033">
    <property type="term" value="P:tRNA processing"/>
    <property type="evidence" value="ECO:0007669"/>
    <property type="project" value="UniProtKB-UniRule"/>
</dbReference>
<feature type="compositionally biased region" description="Low complexity" evidence="11">
    <location>
        <begin position="463"/>
        <end position="476"/>
    </location>
</feature>
<evidence type="ECO:0000256" key="9">
    <source>
        <dbReference type="ARBA" id="ARBA00066937"/>
    </source>
</evidence>
<dbReference type="InterPro" id="IPR059073">
    <property type="entry name" value="TRMT11_N"/>
</dbReference>
<feature type="region of interest" description="Disordered" evidence="11">
    <location>
        <begin position="460"/>
        <end position="482"/>
    </location>
</feature>
<dbReference type="Pfam" id="PF25904">
    <property type="entry name" value="Tmrp11_N"/>
    <property type="match status" value="1"/>
</dbReference>
<dbReference type="PROSITE" id="PS51627">
    <property type="entry name" value="SAM_MT_TRM11"/>
    <property type="match status" value="1"/>
</dbReference>